<evidence type="ECO:0000256" key="6">
    <source>
        <dbReference type="ARBA" id="ARBA00022840"/>
    </source>
</evidence>
<feature type="domain" description="ABC transmembrane type-1" evidence="11">
    <location>
        <begin position="16"/>
        <end position="298"/>
    </location>
</feature>
<evidence type="ECO:0000256" key="2">
    <source>
        <dbReference type="ARBA" id="ARBA00022448"/>
    </source>
</evidence>
<keyword evidence="7 9" id="KW-1133">Transmembrane helix</keyword>
<dbReference type="SUPFAM" id="SSF52540">
    <property type="entry name" value="P-loop containing nucleoside triphosphate hydrolases"/>
    <property type="match status" value="1"/>
</dbReference>
<dbReference type="Pfam" id="PF00005">
    <property type="entry name" value="ABC_tran"/>
    <property type="match status" value="1"/>
</dbReference>
<keyword evidence="5" id="KW-0547">Nucleotide-binding</keyword>
<keyword evidence="13" id="KW-1185">Reference proteome</keyword>
<proteinExistence type="predicted"/>
<evidence type="ECO:0000256" key="8">
    <source>
        <dbReference type="ARBA" id="ARBA00023136"/>
    </source>
</evidence>
<feature type="transmembrane region" description="Helical" evidence="9">
    <location>
        <begin position="242"/>
        <end position="263"/>
    </location>
</feature>
<sequence length="593" mass="64164">MRNLLPLFRPYWRVAVLAPVCMLLEVAMDLAQPALMARLIDQGLLRGDLHRIIGVGLWMVAAAFFGLAAGVGCNVLASIVSQNFGADLRQALFERVQTFSFRNLDTFSLGTLVTRMTNDVTQVQNLMQQLQQGLIRGPGLALGSIVMALILDRKLGIILLIAAPFVGVFLYVSLKVASPRFAKSQRALDHVNSTVQENLAGIRVIKAFARSAYAIARFEEANEAYTRAAMRAARIMVVNTPYMNLVLDLSIVSVIWFGGHLVWRGMLPLGNVVAGINYTTQVLTSLMMVSAMLVNASQAMASAHRIADVLRAEPDIHNLPDAVLPRRCQGRIAFRHVGFSYGDGHGRRVLDDVSFEVKPGQKLGIIGATGSGKSTIAHLLARLYDPTEGQVLLDGVDVRQLHLGWLRQHIGMVPQQALLFTGSIRDNIAFGRPGASQREIVEAARVAQAHEFITSFPHGYETVVGQRGVTLSGGQKQRIAIARALLVKPQILILDDSTSALDVATEARLLAALQQQFAGATVILIAQRISSVADCDVILVLADGRVAGFGTHAELLATCPVYQDIYASQTGQNPVESTLTGQTALREEAADLG</sequence>
<evidence type="ECO:0000259" key="11">
    <source>
        <dbReference type="PROSITE" id="PS50929"/>
    </source>
</evidence>
<dbReference type="GO" id="GO:0005524">
    <property type="term" value="F:ATP binding"/>
    <property type="evidence" value="ECO:0007669"/>
    <property type="project" value="UniProtKB-KW"/>
</dbReference>
<dbReference type="InterPro" id="IPR003439">
    <property type="entry name" value="ABC_transporter-like_ATP-bd"/>
</dbReference>
<comment type="caution">
    <text evidence="12">The sequence shown here is derived from an EMBL/GenBank/DDBJ whole genome shotgun (WGS) entry which is preliminary data.</text>
</comment>
<dbReference type="GO" id="GO:0005886">
    <property type="term" value="C:plasma membrane"/>
    <property type="evidence" value="ECO:0007669"/>
    <property type="project" value="UniProtKB-SubCell"/>
</dbReference>
<organism evidence="12 13">
    <name type="scientific">Alicyclobacillus cellulosilyticus</name>
    <dbReference type="NCBI Taxonomy" id="1003997"/>
    <lineage>
        <taxon>Bacteria</taxon>
        <taxon>Bacillati</taxon>
        <taxon>Bacillota</taxon>
        <taxon>Bacilli</taxon>
        <taxon>Bacillales</taxon>
        <taxon>Alicyclobacillaceae</taxon>
        <taxon>Alicyclobacillus</taxon>
    </lineage>
</organism>
<comment type="subcellular location">
    <subcellularLocation>
        <location evidence="1">Cell membrane</location>
        <topology evidence="1">Multi-pass membrane protein</topology>
    </subcellularLocation>
</comment>
<dbReference type="InterPro" id="IPR011527">
    <property type="entry name" value="ABC1_TM_dom"/>
</dbReference>
<dbReference type="PANTHER" id="PTHR43394:SF1">
    <property type="entry name" value="ATP-BINDING CASSETTE SUB-FAMILY B MEMBER 10, MITOCHONDRIAL"/>
    <property type="match status" value="1"/>
</dbReference>
<dbReference type="InterPro" id="IPR003593">
    <property type="entry name" value="AAA+_ATPase"/>
</dbReference>
<evidence type="ECO:0000259" key="10">
    <source>
        <dbReference type="PROSITE" id="PS50893"/>
    </source>
</evidence>
<dbReference type="Pfam" id="PF00664">
    <property type="entry name" value="ABC_membrane"/>
    <property type="match status" value="1"/>
</dbReference>
<dbReference type="EMBL" id="BMOY01000046">
    <property type="protein sequence ID" value="GGJ12568.1"/>
    <property type="molecule type" value="Genomic_DNA"/>
</dbReference>
<evidence type="ECO:0000313" key="13">
    <source>
        <dbReference type="Proteomes" id="UP000637695"/>
    </source>
</evidence>
<feature type="transmembrane region" description="Helical" evidence="9">
    <location>
        <begin position="52"/>
        <end position="80"/>
    </location>
</feature>
<protein>
    <submittedName>
        <fullName evidence="12">ABC transporter</fullName>
    </submittedName>
</protein>
<dbReference type="PROSITE" id="PS50929">
    <property type="entry name" value="ABC_TM1F"/>
    <property type="match status" value="1"/>
</dbReference>
<dbReference type="AlphaFoldDB" id="A0A917KI76"/>
<dbReference type="PROSITE" id="PS50893">
    <property type="entry name" value="ABC_TRANSPORTER_2"/>
    <property type="match status" value="1"/>
</dbReference>
<keyword evidence="4 9" id="KW-0812">Transmembrane</keyword>
<dbReference type="CDD" id="cd18548">
    <property type="entry name" value="ABC_6TM_Tm287_like"/>
    <property type="match status" value="1"/>
</dbReference>
<reference evidence="12" key="1">
    <citation type="journal article" date="2014" name="Int. J. Syst. Evol. Microbiol.">
        <title>Complete genome sequence of Corynebacterium casei LMG S-19264T (=DSM 44701T), isolated from a smear-ripened cheese.</title>
        <authorList>
            <consortium name="US DOE Joint Genome Institute (JGI-PGF)"/>
            <person name="Walter F."/>
            <person name="Albersmeier A."/>
            <person name="Kalinowski J."/>
            <person name="Ruckert C."/>
        </authorList>
    </citation>
    <scope>NUCLEOTIDE SEQUENCE</scope>
    <source>
        <strain evidence="12">JCM 18487</strain>
    </source>
</reference>
<dbReference type="Gene3D" id="3.40.50.300">
    <property type="entry name" value="P-loop containing nucleotide triphosphate hydrolases"/>
    <property type="match status" value="1"/>
</dbReference>
<dbReference type="SUPFAM" id="SSF90123">
    <property type="entry name" value="ABC transporter transmembrane region"/>
    <property type="match status" value="1"/>
</dbReference>
<dbReference type="PROSITE" id="PS00211">
    <property type="entry name" value="ABC_TRANSPORTER_1"/>
    <property type="match status" value="1"/>
</dbReference>
<keyword evidence="2" id="KW-0813">Transport</keyword>
<dbReference type="FunFam" id="3.40.50.300:FF:000221">
    <property type="entry name" value="Multidrug ABC transporter ATP-binding protein"/>
    <property type="match status" value="1"/>
</dbReference>
<dbReference type="InterPro" id="IPR027417">
    <property type="entry name" value="P-loop_NTPase"/>
</dbReference>
<dbReference type="InterPro" id="IPR039421">
    <property type="entry name" value="Type_1_exporter"/>
</dbReference>
<accession>A0A917KI76</accession>
<keyword evidence="8 9" id="KW-0472">Membrane</keyword>
<evidence type="ECO:0000256" key="5">
    <source>
        <dbReference type="ARBA" id="ARBA00022741"/>
    </source>
</evidence>
<evidence type="ECO:0000256" key="3">
    <source>
        <dbReference type="ARBA" id="ARBA00022475"/>
    </source>
</evidence>
<evidence type="ECO:0000313" key="12">
    <source>
        <dbReference type="EMBL" id="GGJ12568.1"/>
    </source>
</evidence>
<dbReference type="InterPro" id="IPR017871">
    <property type="entry name" value="ABC_transporter-like_CS"/>
</dbReference>
<dbReference type="Proteomes" id="UP000637695">
    <property type="component" value="Unassembled WGS sequence"/>
</dbReference>
<dbReference type="RefSeq" id="WP_188883172.1">
    <property type="nucleotide sequence ID" value="NZ_BMOY01000046.1"/>
</dbReference>
<evidence type="ECO:0000256" key="4">
    <source>
        <dbReference type="ARBA" id="ARBA00022692"/>
    </source>
</evidence>
<evidence type="ECO:0000256" key="7">
    <source>
        <dbReference type="ARBA" id="ARBA00022989"/>
    </source>
</evidence>
<dbReference type="SMART" id="SM00382">
    <property type="entry name" value="AAA"/>
    <property type="match status" value="1"/>
</dbReference>
<dbReference type="GO" id="GO:0015421">
    <property type="term" value="F:ABC-type oligopeptide transporter activity"/>
    <property type="evidence" value="ECO:0007669"/>
    <property type="project" value="TreeGrafter"/>
</dbReference>
<keyword evidence="6" id="KW-0067">ATP-binding</keyword>
<feature type="transmembrane region" description="Helical" evidence="9">
    <location>
        <begin position="275"/>
        <end position="296"/>
    </location>
</feature>
<evidence type="ECO:0000256" key="1">
    <source>
        <dbReference type="ARBA" id="ARBA00004651"/>
    </source>
</evidence>
<dbReference type="GO" id="GO:0016887">
    <property type="term" value="F:ATP hydrolysis activity"/>
    <property type="evidence" value="ECO:0007669"/>
    <property type="project" value="InterPro"/>
</dbReference>
<feature type="domain" description="ABC transporter" evidence="10">
    <location>
        <begin position="332"/>
        <end position="568"/>
    </location>
</feature>
<dbReference type="Gene3D" id="1.20.1560.10">
    <property type="entry name" value="ABC transporter type 1, transmembrane domain"/>
    <property type="match status" value="1"/>
</dbReference>
<keyword evidence="3" id="KW-1003">Cell membrane</keyword>
<reference evidence="12" key="2">
    <citation type="submission" date="2020-09" db="EMBL/GenBank/DDBJ databases">
        <authorList>
            <person name="Sun Q."/>
            <person name="Ohkuma M."/>
        </authorList>
    </citation>
    <scope>NUCLEOTIDE SEQUENCE</scope>
    <source>
        <strain evidence="12">JCM 18487</strain>
    </source>
</reference>
<gene>
    <name evidence="12" type="ORF">GCM10010885_22430</name>
</gene>
<feature type="transmembrane region" description="Helical" evidence="9">
    <location>
        <begin position="133"/>
        <end position="151"/>
    </location>
</feature>
<dbReference type="InterPro" id="IPR036640">
    <property type="entry name" value="ABC1_TM_sf"/>
</dbReference>
<name>A0A917KI76_9BACL</name>
<feature type="transmembrane region" description="Helical" evidence="9">
    <location>
        <begin position="157"/>
        <end position="177"/>
    </location>
</feature>
<evidence type="ECO:0000256" key="9">
    <source>
        <dbReference type="SAM" id="Phobius"/>
    </source>
</evidence>
<dbReference type="PANTHER" id="PTHR43394">
    <property type="entry name" value="ATP-DEPENDENT PERMEASE MDL1, MITOCHONDRIAL"/>
    <property type="match status" value="1"/>
</dbReference>